<dbReference type="GO" id="GO:0005829">
    <property type="term" value="C:cytosol"/>
    <property type="evidence" value="ECO:0007669"/>
    <property type="project" value="TreeGrafter"/>
</dbReference>
<reference evidence="1 2" key="1">
    <citation type="journal article" date="2015" name="Genome Announc.">
        <title>Expanding the biotechnology potential of lactobacilli through comparative genomics of 213 strains and associated genera.</title>
        <authorList>
            <person name="Sun Z."/>
            <person name="Harris H.M."/>
            <person name="McCann A."/>
            <person name="Guo C."/>
            <person name="Argimon S."/>
            <person name="Zhang W."/>
            <person name="Yang X."/>
            <person name="Jeffery I.B."/>
            <person name="Cooney J.C."/>
            <person name="Kagawa T.F."/>
            <person name="Liu W."/>
            <person name="Song Y."/>
            <person name="Salvetti E."/>
            <person name="Wrobel A."/>
            <person name="Rasinkangas P."/>
            <person name="Parkhill J."/>
            <person name="Rea M.C."/>
            <person name="O'Sullivan O."/>
            <person name="Ritari J."/>
            <person name="Douillard F.P."/>
            <person name="Paul Ross R."/>
            <person name="Yang R."/>
            <person name="Briner A.E."/>
            <person name="Felis G.E."/>
            <person name="de Vos W.M."/>
            <person name="Barrangou R."/>
            <person name="Klaenhammer T.R."/>
            <person name="Caufield P.W."/>
            <person name="Cui Y."/>
            <person name="Zhang H."/>
            <person name="O'Toole P.W."/>
        </authorList>
    </citation>
    <scope>NUCLEOTIDE SEQUENCE [LARGE SCALE GENOMIC DNA]</scope>
    <source>
        <strain evidence="1 2">DSM 20003</strain>
    </source>
</reference>
<organism evidence="1 2">
    <name type="scientific">Loigolactobacillus bifermentans DSM 20003</name>
    <dbReference type="NCBI Taxonomy" id="1423726"/>
    <lineage>
        <taxon>Bacteria</taxon>
        <taxon>Bacillati</taxon>
        <taxon>Bacillota</taxon>
        <taxon>Bacilli</taxon>
        <taxon>Lactobacillales</taxon>
        <taxon>Lactobacillaceae</taxon>
        <taxon>Loigolactobacillus</taxon>
    </lineage>
</organism>
<dbReference type="Pfam" id="PF08282">
    <property type="entry name" value="Hydrolase_3"/>
    <property type="match status" value="1"/>
</dbReference>
<dbReference type="SFLD" id="SFLDS00003">
    <property type="entry name" value="Haloacid_Dehalogenase"/>
    <property type="match status" value="1"/>
</dbReference>
<dbReference type="RefSeq" id="WP_057904868.1">
    <property type="nucleotide sequence ID" value="NZ_AZDA01000090.1"/>
</dbReference>
<dbReference type="PANTHER" id="PTHR10000:SF53">
    <property type="entry name" value="5-AMINO-6-(5-PHOSPHO-D-RIBITYLAMINO)URACIL PHOSPHATASE YBJI-RELATED"/>
    <property type="match status" value="1"/>
</dbReference>
<dbReference type="PANTHER" id="PTHR10000">
    <property type="entry name" value="PHOSPHOSERINE PHOSPHATASE"/>
    <property type="match status" value="1"/>
</dbReference>
<name>A0A0R1GKK3_9LACO</name>
<dbReference type="InterPro" id="IPR023214">
    <property type="entry name" value="HAD_sf"/>
</dbReference>
<dbReference type="InterPro" id="IPR036412">
    <property type="entry name" value="HAD-like_sf"/>
</dbReference>
<keyword evidence="2" id="KW-1185">Reference proteome</keyword>
<evidence type="ECO:0000313" key="1">
    <source>
        <dbReference type="EMBL" id="KRK34607.1"/>
    </source>
</evidence>
<dbReference type="EMBL" id="AZDA01000090">
    <property type="protein sequence ID" value="KRK34607.1"/>
    <property type="molecule type" value="Genomic_DNA"/>
</dbReference>
<protein>
    <submittedName>
        <fullName evidence="1">Uncharacterized protein</fullName>
    </submittedName>
</protein>
<dbReference type="PROSITE" id="PS01229">
    <property type="entry name" value="COF_2"/>
    <property type="match status" value="1"/>
</dbReference>
<dbReference type="Gene3D" id="3.40.50.1000">
    <property type="entry name" value="HAD superfamily/HAD-like"/>
    <property type="match status" value="1"/>
</dbReference>
<gene>
    <name evidence="1" type="ORF">FC07_GL000357</name>
</gene>
<accession>A0A0R1GKK3</accession>
<dbReference type="Proteomes" id="UP000051461">
    <property type="component" value="Unassembled WGS sequence"/>
</dbReference>
<dbReference type="SUPFAM" id="SSF56784">
    <property type="entry name" value="HAD-like"/>
    <property type="match status" value="1"/>
</dbReference>
<dbReference type="Gene3D" id="3.30.1240.10">
    <property type="match status" value="1"/>
</dbReference>
<proteinExistence type="predicted"/>
<dbReference type="GO" id="GO:0016791">
    <property type="term" value="F:phosphatase activity"/>
    <property type="evidence" value="ECO:0007669"/>
    <property type="project" value="TreeGrafter"/>
</dbReference>
<evidence type="ECO:0000313" key="2">
    <source>
        <dbReference type="Proteomes" id="UP000051461"/>
    </source>
</evidence>
<comment type="caution">
    <text evidence="1">The sequence shown here is derived from an EMBL/GenBank/DDBJ whole genome shotgun (WGS) entry which is preliminary data.</text>
</comment>
<sequence>MTQIKLIASDLDHTLLTEAGTLPPHFYDEIRALHNQGIHFVAASGRAIYTLKPMFEPVKDCMSLVGENGAVVIRNGKIVYSQFLPKADYVRLIQHTRTLGLGVPLLCALDASYIDEQYAQYADNLRHFITELRVVPDITQLDVDVPKYTVYYPNGGLTDVYERDYVQPLGDQFHVTVGGSEFLDIMHRVVNKGHALSELGGLLDVTPDEMITFGDNLNDIEMLKLAGHSYIMQAATKAIEPYATARIGSNGEYAVAEKIQSVLDQHGVLV</sequence>
<dbReference type="GO" id="GO:0000287">
    <property type="term" value="F:magnesium ion binding"/>
    <property type="evidence" value="ECO:0007669"/>
    <property type="project" value="TreeGrafter"/>
</dbReference>
<dbReference type="STRING" id="1423726.FC07_GL000357"/>
<dbReference type="AlphaFoldDB" id="A0A0R1GKK3"/>
<dbReference type="PATRIC" id="fig|1423726.3.peg.373"/>
<dbReference type="SFLD" id="SFLDG01140">
    <property type="entry name" value="C2.B:_Phosphomannomutase_and_P"/>
    <property type="match status" value="1"/>
</dbReference>